<evidence type="ECO:0000256" key="1">
    <source>
        <dbReference type="SAM" id="MobiDB-lite"/>
    </source>
</evidence>
<evidence type="ECO:0000313" key="3">
    <source>
        <dbReference type="EMBL" id="MBB5037565.1"/>
    </source>
</evidence>
<organism evidence="3 4">
    <name type="scientific">Prosthecobacter dejongeii</name>
    <dbReference type="NCBI Taxonomy" id="48465"/>
    <lineage>
        <taxon>Bacteria</taxon>
        <taxon>Pseudomonadati</taxon>
        <taxon>Verrucomicrobiota</taxon>
        <taxon>Verrucomicrobiia</taxon>
        <taxon>Verrucomicrobiales</taxon>
        <taxon>Verrucomicrobiaceae</taxon>
        <taxon>Prosthecobacter</taxon>
    </lineage>
</organism>
<proteinExistence type="predicted"/>
<name>A0A7W8DPV4_9BACT</name>
<keyword evidence="2" id="KW-0812">Transmembrane</keyword>
<evidence type="ECO:0000256" key="2">
    <source>
        <dbReference type="SAM" id="Phobius"/>
    </source>
</evidence>
<dbReference type="RefSeq" id="WP_246430993.1">
    <property type="nucleotide sequence ID" value="NZ_JACHIF010000003.1"/>
</dbReference>
<gene>
    <name evidence="3" type="ORF">HNQ64_001814</name>
</gene>
<protein>
    <submittedName>
        <fullName evidence="3">Uncharacterized protein</fullName>
    </submittedName>
</protein>
<evidence type="ECO:0000313" key="4">
    <source>
        <dbReference type="Proteomes" id="UP000534294"/>
    </source>
</evidence>
<accession>A0A7W8DPV4</accession>
<dbReference type="EMBL" id="JACHIF010000003">
    <property type="protein sequence ID" value="MBB5037565.1"/>
    <property type="molecule type" value="Genomic_DNA"/>
</dbReference>
<feature type="region of interest" description="Disordered" evidence="1">
    <location>
        <begin position="50"/>
        <end position="91"/>
    </location>
</feature>
<sequence>MSRSYKRTITTIALLAMLMVQLSGGIFHYYCDCTGKSAITLDEHCHGENGELGPLNHAPSGHEHDDDHDETPLNSDSHHHHDLVQTPTDTVPPDVAMAPVVCLMPIQLIEIFETTLASMKEPQLVAQPPPDEGGSPSLPLMVVRSVVFLI</sequence>
<comment type="caution">
    <text evidence="3">The sequence shown here is derived from an EMBL/GenBank/DDBJ whole genome shotgun (WGS) entry which is preliminary data.</text>
</comment>
<feature type="transmembrane region" description="Helical" evidence="2">
    <location>
        <begin position="12"/>
        <end position="30"/>
    </location>
</feature>
<keyword evidence="2" id="KW-1133">Transmembrane helix</keyword>
<keyword evidence="2" id="KW-0472">Membrane</keyword>
<keyword evidence="4" id="KW-1185">Reference proteome</keyword>
<dbReference type="Proteomes" id="UP000534294">
    <property type="component" value="Unassembled WGS sequence"/>
</dbReference>
<dbReference type="AlphaFoldDB" id="A0A7W8DPV4"/>
<reference evidence="3 4" key="1">
    <citation type="submission" date="2020-08" db="EMBL/GenBank/DDBJ databases">
        <title>Genomic Encyclopedia of Type Strains, Phase IV (KMG-IV): sequencing the most valuable type-strain genomes for metagenomic binning, comparative biology and taxonomic classification.</title>
        <authorList>
            <person name="Goeker M."/>
        </authorList>
    </citation>
    <scope>NUCLEOTIDE SEQUENCE [LARGE SCALE GENOMIC DNA]</scope>
    <source>
        <strain evidence="3 4">DSM 12251</strain>
    </source>
</reference>